<keyword evidence="11" id="KW-1185">Reference proteome</keyword>
<dbReference type="PROSITE" id="PS00216">
    <property type="entry name" value="SUGAR_TRANSPORT_1"/>
    <property type="match status" value="1"/>
</dbReference>
<name>A0ABP0N0K0_9DINO</name>
<keyword evidence="4 8" id="KW-0812">Transmembrane</keyword>
<evidence type="ECO:0000256" key="3">
    <source>
        <dbReference type="ARBA" id="ARBA00022475"/>
    </source>
</evidence>
<feature type="transmembrane region" description="Helical" evidence="8">
    <location>
        <begin position="411"/>
        <end position="430"/>
    </location>
</feature>
<feature type="transmembrane region" description="Helical" evidence="8">
    <location>
        <begin position="442"/>
        <end position="463"/>
    </location>
</feature>
<feature type="region of interest" description="Disordered" evidence="7">
    <location>
        <begin position="137"/>
        <end position="156"/>
    </location>
</feature>
<dbReference type="InterPro" id="IPR050171">
    <property type="entry name" value="MFS_Transporters"/>
</dbReference>
<comment type="subcellular location">
    <subcellularLocation>
        <location evidence="1">Cell membrane</location>
        <topology evidence="1">Multi-pass membrane protein</topology>
    </subcellularLocation>
</comment>
<keyword evidence="5 8" id="KW-1133">Transmembrane helix</keyword>
<evidence type="ECO:0000259" key="9">
    <source>
        <dbReference type="PROSITE" id="PS50850"/>
    </source>
</evidence>
<evidence type="ECO:0000256" key="6">
    <source>
        <dbReference type="ARBA" id="ARBA00023136"/>
    </source>
</evidence>
<comment type="caution">
    <text evidence="10">The sequence shown here is derived from an EMBL/GenBank/DDBJ whole genome shotgun (WGS) entry which is preliminary data.</text>
</comment>
<sequence>MRSSRSVPGLGVSPLWLLEKAKNHTGYGYDGRVNPGEVQCTAVSGDTPDWFVGLRTMEGPFHCNTVPVRRCPDVNFRSDGRLIYTKKTYHQGHFLDISEIHRSYDTKGRRVGEPKRIALAGCSPPAHVLQHGALSRETPPWEVGEPRARTPKSPSWLEKATAPRAKVNHLAHGAWPEVGGDDWHQGHQWTSGWFEESVLCCLTFADCASMLLHSVALSCLLITEATLDLPSCSDWDADWDACLPDDDKLLLQTGVRAWAATGVCDDVEGRFWVHWDPDFWATGLYPMNSTVSADAPMIQRSELGNLTLFTEHSFLAKEARVRSVLESGVKFGPKTSAALFLLLSCTLDRIGVNPAVGREDMEDVWESDELRILSTFGFACLCGNAKPFITAPYSEFPEEEESEEVRQQSLVACYFVVFMDAFGFGVYAPFVPVLAKTFSLQLHDIATVLAVFSLAQALNTPILGYLSDRFGRRPVLLVALAAESLAPGDSYLILSVAESFTCLLVGYIFAGAFCATIGSLALFECFAWWESGTGAECE</sequence>
<dbReference type="Gene3D" id="1.20.1250.20">
    <property type="entry name" value="MFS general substrate transporter like domains"/>
    <property type="match status" value="1"/>
</dbReference>
<dbReference type="PANTHER" id="PTHR23517:SF13">
    <property type="entry name" value="MAJOR FACILITATOR SUPERFAMILY MFS_1"/>
    <property type="match status" value="1"/>
</dbReference>
<dbReference type="InterPro" id="IPR020846">
    <property type="entry name" value="MFS_dom"/>
</dbReference>
<organism evidence="10 11">
    <name type="scientific">Durusdinium trenchii</name>
    <dbReference type="NCBI Taxonomy" id="1381693"/>
    <lineage>
        <taxon>Eukaryota</taxon>
        <taxon>Sar</taxon>
        <taxon>Alveolata</taxon>
        <taxon>Dinophyceae</taxon>
        <taxon>Suessiales</taxon>
        <taxon>Symbiodiniaceae</taxon>
        <taxon>Durusdinium</taxon>
    </lineage>
</organism>
<keyword evidence="3" id="KW-1003">Cell membrane</keyword>
<feature type="transmembrane region" description="Helical" evidence="8">
    <location>
        <begin position="475"/>
        <end position="497"/>
    </location>
</feature>
<evidence type="ECO:0000256" key="2">
    <source>
        <dbReference type="ARBA" id="ARBA00022448"/>
    </source>
</evidence>
<dbReference type="PROSITE" id="PS50850">
    <property type="entry name" value="MFS"/>
    <property type="match status" value="1"/>
</dbReference>
<dbReference type="Proteomes" id="UP001642484">
    <property type="component" value="Unassembled WGS sequence"/>
</dbReference>
<evidence type="ECO:0000256" key="5">
    <source>
        <dbReference type="ARBA" id="ARBA00022989"/>
    </source>
</evidence>
<evidence type="ECO:0000256" key="4">
    <source>
        <dbReference type="ARBA" id="ARBA00022692"/>
    </source>
</evidence>
<evidence type="ECO:0000256" key="8">
    <source>
        <dbReference type="SAM" id="Phobius"/>
    </source>
</evidence>
<keyword evidence="6 8" id="KW-0472">Membrane</keyword>
<dbReference type="SUPFAM" id="SSF103473">
    <property type="entry name" value="MFS general substrate transporter"/>
    <property type="match status" value="1"/>
</dbReference>
<feature type="transmembrane region" description="Helical" evidence="8">
    <location>
        <begin position="503"/>
        <end position="523"/>
    </location>
</feature>
<proteinExistence type="predicted"/>
<accession>A0ABP0N0K0</accession>
<evidence type="ECO:0000256" key="1">
    <source>
        <dbReference type="ARBA" id="ARBA00004651"/>
    </source>
</evidence>
<dbReference type="EMBL" id="CAXAMN010021112">
    <property type="protein sequence ID" value="CAK9057126.1"/>
    <property type="molecule type" value="Genomic_DNA"/>
</dbReference>
<evidence type="ECO:0000256" key="7">
    <source>
        <dbReference type="SAM" id="MobiDB-lite"/>
    </source>
</evidence>
<dbReference type="Pfam" id="PF07690">
    <property type="entry name" value="MFS_1"/>
    <property type="match status" value="1"/>
</dbReference>
<feature type="domain" description="Major facilitator superfamily (MFS) profile" evidence="9">
    <location>
        <begin position="409"/>
        <end position="538"/>
    </location>
</feature>
<reference evidence="10 11" key="1">
    <citation type="submission" date="2024-02" db="EMBL/GenBank/DDBJ databases">
        <authorList>
            <person name="Chen Y."/>
            <person name="Shah S."/>
            <person name="Dougan E. K."/>
            <person name="Thang M."/>
            <person name="Chan C."/>
        </authorList>
    </citation>
    <scope>NUCLEOTIDE SEQUENCE [LARGE SCALE GENOMIC DNA]</scope>
</reference>
<keyword evidence="2" id="KW-0813">Transport</keyword>
<evidence type="ECO:0000313" key="10">
    <source>
        <dbReference type="EMBL" id="CAK9057126.1"/>
    </source>
</evidence>
<evidence type="ECO:0000313" key="11">
    <source>
        <dbReference type="Proteomes" id="UP001642484"/>
    </source>
</evidence>
<gene>
    <name evidence="10" type="ORF">CCMP2556_LOCUS28225</name>
</gene>
<dbReference type="InterPro" id="IPR011701">
    <property type="entry name" value="MFS"/>
</dbReference>
<protein>
    <recommendedName>
        <fullName evidence="9">Major facilitator superfamily (MFS) profile domain-containing protein</fullName>
    </recommendedName>
</protein>
<dbReference type="InterPro" id="IPR005829">
    <property type="entry name" value="Sugar_transporter_CS"/>
</dbReference>
<dbReference type="InterPro" id="IPR036259">
    <property type="entry name" value="MFS_trans_sf"/>
</dbReference>
<dbReference type="PANTHER" id="PTHR23517">
    <property type="entry name" value="RESISTANCE PROTEIN MDTM, PUTATIVE-RELATED-RELATED"/>
    <property type="match status" value="1"/>
</dbReference>